<organism evidence="1">
    <name type="scientific">Siphoviridae sp. ctLqe90</name>
    <dbReference type="NCBI Taxonomy" id="2825456"/>
    <lineage>
        <taxon>Viruses</taxon>
        <taxon>Duplodnaviria</taxon>
        <taxon>Heunggongvirae</taxon>
        <taxon>Uroviricota</taxon>
        <taxon>Caudoviricetes</taxon>
    </lineage>
</organism>
<accession>A0A8S5Q249</accession>
<name>A0A8S5Q249_9CAUD</name>
<reference evidence="1" key="1">
    <citation type="journal article" date="2021" name="Proc. Natl. Acad. Sci. U.S.A.">
        <title>A Catalog of Tens of Thousands of Viruses from Human Metagenomes Reveals Hidden Associations with Chronic Diseases.</title>
        <authorList>
            <person name="Tisza M.J."/>
            <person name="Buck C.B."/>
        </authorList>
    </citation>
    <scope>NUCLEOTIDE SEQUENCE</scope>
    <source>
        <strain evidence="1">CtLqe90</strain>
    </source>
</reference>
<dbReference type="EMBL" id="BK015564">
    <property type="protein sequence ID" value="DAE13234.1"/>
    <property type="molecule type" value="Genomic_DNA"/>
</dbReference>
<proteinExistence type="predicted"/>
<evidence type="ECO:0000313" key="1">
    <source>
        <dbReference type="EMBL" id="DAE13234.1"/>
    </source>
</evidence>
<sequence>MVNNLACEDCRFLVKCSAYAKLKPFLEDARRDLGVTLTFDACNDYKSIDDEDDNDNENED</sequence>
<protein>
    <submittedName>
        <fullName evidence="1">Uncharacterized protein</fullName>
    </submittedName>
</protein>